<protein>
    <submittedName>
        <fullName evidence="1">Uncharacterized protein</fullName>
    </submittedName>
</protein>
<keyword evidence="2" id="KW-1185">Reference proteome</keyword>
<organism evidence="1 2">
    <name type="scientific">Microbacterium dauci</name>
    <dbReference type="NCBI Taxonomy" id="3048008"/>
    <lineage>
        <taxon>Bacteria</taxon>
        <taxon>Bacillati</taxon>
        <taxon>Actinomycetota</taxon>
        <taxon>Actinomycetes</taxon>
        <taxon>Micrococcales</taxon>
        <taxon>Microbacteriaceae</taxon>
        <taxon>Microbacterium</taxon>
    </lineage>
</organism>
<accession>A0ABT6ZHD5</accession>
<reference evidence="1 2" key="1">
    <citation type="submission" date="2023-05" db="EMBL/GenBank/DDBJ databases">
        <title>Microbacterium dauci sp.nov., Isolated from Carrot Rhizosphere Soil.</title>
        <authorList>
            <person name="Xiao Z."/>
            <person name="Zheng J."/>
        </authorList>
    </citation>
    <scope>NUCLEOTIDE SEQUENCE [LARGE SCALE GENOMIC DNA]</scope>
    <source>
        <strain evidence="1 2">LX3-4</strain>
    </source>
</reference>
<sequence>MRIGSEVIRPLMRSVEDMPIHVRQIADMFLKHSKRQDLTGNHIDALDRVDGGWRTDTDWTPNSLVDAGNGHRPDPSDYLTDDYVAQHLQRFEGGATRFYTEANLNRYGPGNGGTTFVFPTSEVDDIIAEANGDPGRLGELLGLGENFFRGGPIVRADFTPDELSSGTFRLPSGNEGGANERWIPSGYLPEGIPEIVFDVHPGATNTDWSVGGTWGSFAEFTP</sequence>
<gene>
    <name evidence="1" type="ORF">QNI14_13875</name>
</gene>
<evidence type="ECO:0000313" key="1">
    <source>
        <dbReference type="EMBL" id="MDJ1115533.1"/>
    </source>
</evidence>
<dbReference type="EMBL" id="JASJND010000009">
    <property type="protein sequence ID" value="MDJ1115533.1"/>
    <property type="molecule type" value="Genomic_DNA"/>
</dbReference>
<dbReference type="RefSeq" id="WP_283717220.1">
    <property type="nucleotide sequence ID" value="NZ_JASJND010000009.1"/>
</dbReference>
<dbReference type="Proteomes" id="UP001321481">
    <property type="component" value="Unassembled WGS sequence"/>
</dbReference>
<name>A0ABT6ZHD5_9MICO</name>
<comment type="caution">
    <text evidence="1">The sequence shown here is derived from an EMBL/GenBank/DDBJ whole genome shotgun (WGS) entry which is preliminary data.</text>
</comment>
<proteinExistence type="predicted"/>
<evidence type="ECO:0000313" key="2">
    <source>
        <dbReference type="Proteomes" id="UP001321481"/>
    </source>
</evidence>